<feature type="signal peptide" evidence="1">
    <location>
        <begin position="1"/>
        <end position="22"/>
    </location>
</feature>
<dbReference type="RefSeq" id="WP_007218875.1">
    <property type="nucleotide sequence ID" value="NZ_CABMLT010000006.1"/>
</dbReference>
<dbReference type="AlphaFoldDB" id="A0A0P0GNX3"/>
<dbReference type="KEGG" id="bcel:BcellWH2_01676"/>
<evidence type="ECO:0000313" key="6">
    <source>
        <dbReference type="Proteomes" id="UP000448877"/>
    </source>
</evidence>
<dbReference type="Proteomes" id="UP000448877">
    <property type="component" value="Unassembled WGS sequence"/>
</dbReference>
<dbReference type="Pfam" id="PF14135">
    <property type="entry name" value="DUF4302"/>
    <property type="match status" value="1"/>
</dbReference>
<evidence type="ECO:0000256" key="1">
    <source>
        <dbReference type="SAM" id="SignalP"/>
    </source>
</evidence>
<reference evidence="3 6" key="2">
    <citation type="journal article" date="2019" name="Nat. Med.">
        <title>A library of human gut bacterial isolates paired with longitudinal multiomics data enables mechanistic microbiome research.</title>
        <authorList>
            <person name="Poyet M."/>
            <person name="Groussin M."/>
            <person name="Gibbons S.M."/>
            <person name="Avila-Pacheco J."/>
            <person name="Jiang X."/>
            <person name="Kearney S.M."/>
            <person name="Perrotta A.R."/>
            <person name="Berdy B."/>
            <person name="Zhao S."/>
            <person name="Lieberman T.D."/>
            <person name="Swanson P.K."/>
            <person name="Smith M."/>
            <person name="Roesemann S."/>
            <person name="Alexander J.E."/>
            <person name="Rich S.A."/>
            <person name="Livny J."/>
            <person name="Vlamakis H."/>
            <person name="Clish C."/>
            <person name="Bullock K."/>
            <person name="Deik A."/>
            <person name="Scott J."/>
            <person name="Pierce K.A."/>
            <person name="Xavier R.J."/>
            <person name="Alm E.J."/>
        </authorList>
    </citation>
    <scope>NUCLEOTIDE SEQUENCE [LARGE SCALE GENOMIC DNA]</scope>
    <source>
        <strain evidence="3 6">BIOML-A6</strain>
    </source>
</reference>
<gene>
    <name evidence="2" type="ORF">BcellWH2_01676</name>
    <name evidence="3" type="ORF">F2Y81_02645</name>
    <name evidence="4" type="ORF">PZH42_14385</name>
</gene>
<evidence type="ECO:0000313" key="2">
    <source>
        <dbReference type="EMBL" id="ALJ58929.1"/>
    </source>
</evidence>
<dbReference type="EMBL" id="CP012801">
    <property type="protein sequence ID" value="ALJ58929.1"/>
    <property type="molecule type" value="Genomic_DNA"/>
</dbReference>
<evidence type="ECO:0000313" key="5">
    <source>
        <dbReference type="Proteomes" id="UP000061809"/>
    </source>
</evidence>
<dbReference type="EMBL" id="VVYV01000002">
    <property type="protein sequence ID" value="KAA5423487.1"/>
    <property type="molecule type" value="Genomic_DNA"/>
</dbReference>
<reference evidence="4" key="3">
    <citation type="submission" date="2023-03" db="EMBL/GenBank/DDBJ databases">
        <title>DFI Biobank Strains.</title>
        <authorList>
            <person name="Mostad J."/>
            <person name="Paddock L."/>
            <person name="Medina S."/>
            <person name="Waligurski E."/>
            <person name="Barat B."/>
            <person name="Smith R."/>
            <person name="Burgo V."/>
            <person name="Metcalfe C."/>
            <person name="Woodson C."/>
            <person name="Sundararajan A."/>
            <person name="Ramaswamy R."/>
            <person name="Lin H."/>
            <person name="Pamer E.G."/>
        </authorList>
    </citation>
    <scope>NUCLEOTIDE SEQUENCE</scope>
    <source>
        <strain evidence="4">DFI.9.5</strain>
    </source>
</reference>
<dbReference type="Proteomes" id="UP001221924">
    <property type="component" value="Unassembled WGS sequence"/>
</dbReference>
<proteinExistence type="predicted"/>
<dbReference type="PATRIC" id="fig|246787.4.peg.1725"/>
<dbReference type="Proteomes" id="UP000061809">
    <property type="component" value="Chromosome"/>
</dbReference>
<organism evidence="2 5">
    <name type="scientific">Bacteroides cellulosilyticus</name>
    <dbReference type="NCBI Taxonomy" id="246787"/>
    <lineage>
        <taxon>Bacteria</taxon>
        <taxon>Pseudomonadati</taxon>
        <taxon>Bacteroidota</taxon>
        <taxon>Bacteroidia</taxon>
        <taxon>Bacteroidales</taxon>
        <taxon>Bacteroidaceae</taxon>
        <taxon>Bacteroides</taxon>
    </lineage>
</organism>
<dbReference type="InterPro" id="IPR025396">
    <property type="entry name" value="DUF4302"/>
</dbReference>
<feature type="chain" id="PRO_5013461337" evidence="1">
    <location>
        <begin position="23"/>
        <end position="436"/>
    </location>
</feature>
<evidence type="ECO:0000313" key="3">
    <source>
        <dbReference type="EMBL" id="KAA5423487.1"/>
    </source>
</evidence>
<dbReference type="STRING" id="246787.BcellWH2_01676"/>
<name>A0A0P0GNX3_9BACE</name>
<sequence>MMKKIYYILFLLLAGFCFNSCVSEEEDLFDKSAAERMNEALTKYKAILQDDPQGWVMEFYPSDRSMGGYTYTAKFDNGKVDMTSELSLNSSSGDKWPAGTVVTSYYRVISEQSALLTFDTYNLLFHFFSEPRGSSDVDGYASDYEFVFMEVSEDRIVLKGKKYGNKMVMTKLTESAGSYMQKVLDMQEKMAAVPRMKMVVGGKEYTVSMVGKLLSYTDMKEDSSLENIDMAYIYTPDGINLYEPLTVNGITFQRLVYDDATGAIKATDADVSFPYPTALEQFCGTTSQWYLSFDIAAGTGDMDKELMDLFSNAYAINKSTQYEEFIGWYIGANSAYPGNDTNPYCMGWESNWLGLQVWDVAYGYKMSIIDEASKKISLQSTAPGINYDFYVFLDPIIEYVDAHSPYTVEFDDDQTPTTAKLVSTVDNKVWFSLTKQ</sequence>
<dbReference type="eggNOG" id="ENOG502Z7SV">
    <property type="taxonomic scope" value="Bacteria"/>
</dbReference>
<accession>A0A0P0GNX3</accession>
<reference evidence="2 5" key="1">
    <citation type="journal article" date="2015" name="Science">
        <title>Genetic determinants of in vivo fitness and diet responsiveness in multiple human gut Bacteroides.</title>
        <authorList>
            <person name="Wu M."/>
            <person name="McNulty N.P."/>
            <person name="Rodionov D.A."/>
            <person name="Khoroshkin M.S."/>
            <person name="Griffin N.W."/>
            <person name="Cheng J."/>
            <person name="Latreille P."/>
            <person name="Kerstetter R.A."/>
            <person name="Terrapon N."/>
            <person name="Henrissat B."/>
            <person name="Osterman A.L."/>
            <person name="Gordon J.I."/>
        </authorList>
    </citation>
    <scope>NUCLEOTIDE SEQUENCE [LARGE SCALE GENOMIC DNA]</scope>
    <source>
        <strain evidence="2 5">WH2</strain>
    </source>
</reference>
<evidence type="ECO:0000313" key="4">
    <source>
        <dbReference type="EMBL" id="MDE8695296.1"/>
    </source>
</evidence>
<keyword evidence="1" id="KW-0732">Signal</keyword>
<protein>
    <submittedName>
        <fullName evidence="3">DUF4302 domain-containing protein</fullName>
    </submittedName>
</protein>
<dbReference type="EMBL" id="JARFID010000013">
    <property type="protein sequence ID" value="MDE8695296.1"/>
    <property type="molecule type" value="Genomic_DNA"/>
</dbReference>